<comment type="caution">
    <text evidence="2">The sequence shown here is derived from an EMBL/GenBank/DDBJ whole genome shotgun (WGS) entry which is preliminary data.</text>
</comment>
<gene>
    <name evidence="2" type="ORF">QYT958_LOCUS44374</name>
</gene>
<dbReference type="EMBL" id="CAJOBR010068329">
    <property type="protein sequence ID" value="CAF5091701.1"/>
    <property type="molecule type" value="Genomic_DNA"/>
</dbReference>
<sequence length="66" mass="7257">GDERLDDNNNLSVLTADERVDEDLFTRDVIIGGAVLGSNDVFKDKYEDDDDDDGGDGESLPMLEHV</sequence>
<protein>
    <submittedName>
        <fullName evidence="2">Uncharacterized protein</fullName>
    </submittedName>
</protein>
<evidence type="ECO:0000256" key="1">
    <source>
        <dbReference type="SAM" id="MobiDB-lite"/>
    </source>
</evidence>
<feature type="non-terminal residue" evidence="2">
    <location>
        <position position="1"/>
    </location>
</feature>
<organism evidence="2 3">
    <name type="scientific">Rotaria socialis</name>
    <dbReference type="NCBI Taxonomy" id="392032"/>
    <lineage>
        <taxon>Eukaryota</taxon>
        <taxon>Metazoa</taxon>
        <taxon>Spiralia</taxon>
        <taxon>Gnathifera</taxon>
        <taxon>Rotifera</taxon>
        <taxon>Eurotatoria</taxon>
        <taxon>Bdelloidea</taxon>
        <taxon>Philodinida</taxon>
        <taxon>Philodinidae</taxon>
        <taxon>Rotaria</taxon>
    </lineage>
</organism>
<evidence type="ECO:0000313" key="3">
    <source>
        <dbReference type="Proteomes" id="UP000663848"/>
    </source>
</evidence>
<dbReference type="Proteomes" id="UP000663848">
    <property type="component" value="Unassembled WGS sequence"/>
</dbReference>
<name>A0A822E441_9BILA</name>
<accession>A0A822E441</accession>
<feature type="region of interest" description="Disordered" evidence="1">
    <location>
        <begin position="41"/>
        <end position="66"/>
    </location>
</feature>
<feature type="compositionally biased region" description="Acidic residues" evidence="1">
    <location>
        <begin position="47"/>
        <end position="56"/>
    </location>
</feature>
<dbReference type="AlphaFoldDB" id="A0A822E441"/>
<evidence type="ECO:0000313" key="2">
    <source>
        <dbReference type="EMBL" id="CAF5091701.1"/>
    </source>
</evidence>
<reference evidence="2" key="1">
    <citation type="submission" date="2021-02" db="EMBL/GenBank/DDBJ databases">
        <authorList>
            <person name="Nowell W R."/>
        </authorList>
    </citation>
    <scope>NUCLEOTIDE SEQUENCE</scope>
</reference>
<proteinExistence type="predicted"/>